<evidence type="ECO:0000313" key="7">
    <source>
        <dbReference type="Proteomes" id="UP000281498"/>
    </source>
</evidence>
<accession>A0A3A9KTT5</accession>
<dbReference type="InterPro" id="IPR037925">
    <property type="entry name" value="FlgE/F/G-like"/>
</dbReference>
<protein>
    <submittedName>
        <fullName evidence="6">Flagellar biosynthesis protein FlgC</fullName>
    </submittedName>
</protein>
<keyword evidence="6" id="KW-0282">Flagellum</keyword>
<dbReference type="GO" id="GO:0071978">
    <property type="term" value="P:bacterial-type flagellum-dependent swarming motility"/>
    <property type="evidence" value="ECO:0007669"/>
    <property type="project" value="TreeGrafter"/>
</dbReference>
<dbReference type="AlphaFoldDB" id="A0A3A9KTT5"/>
<keyword evidence="2" id="KW-0975">Bacterial flagellum</keyword>
<keyword evidence="6" id="KW-0969">Cilium</keyword>
<dbReference type="SUPFAM" id="SSF117143">
    <property type="entry name" value="Flagellar hook protein flgE"/>
    <property type="match status" value="1"/>
</dbReference>
<dbReference type="OrthoDB" id="9800375at2"/>
<dbReference type="PROSITE" id="PS00588">
    <property type="entry name" value="FLAGELLA_BB_ROD"/>
    <property type="match status" value="1"/>
</dbReference>
<dbReference type="Pfam" id="PF22692">
    <property type="entry name" value="LlgE_F_G_D1"/>
    <property type="match status" value="1"/>
</dbReference>
<name>A0A3A9KTT5_9BACI</name>
<proteinExistence type="inferred from homology"/>
<comment type="similarity">
    <text evidence="1 2">Belongs to the flagella basal body rod proteins family.</text>
</comment>
<dbReference type="Pfam" id="PF06429">
    <property type="entry name" value="Flg_bbr_C"/>
    <property type="match status" value="1"/>
</dbReference>
<feature type="domain" description="Flagellar basal body rod protein N-terminal" evidence="3">
    <location>
        <begin position="5"/>
        <end position="35"/>
    </location>
</feature>
<evidence type="ECO:0000259" key="5">
    <source>
        <dbReference type="Pfam" id="PF22692"/>
    </source>
</evidence>
<comment type="caution">
    <text evidence="6">The sequence shown here is derived from an EMBL/GenBank/DDBJ whole genome shotgun (WGS) entry which is preliminary data.</text>
</comment>
<gene>
    <name evidence="6" type="ORF">CR203_05865</name>
</gene>
<dbReference type="Proteomes" id="UP000281498">
    <property type="component" value="Unassembled WGS sequence"/>
</dbReference>
<dbReference type="RefSeq" id="WP_110938364.1">
    <property type="nucleotide sequence ID" value="NZ_KZ614147.1"/>
</dbReference>
<evidence type="ECO:0000256" key="1">
    <source>
        <dbReference type="ARBA" id="ARBA00009677"/>
    </source>
</evidence>
<dbReference type="NCBIfam" id="TIGR03506">
    <property type="entry name" value="FlgEFG_subfam"/>
    <property type="match status" value="1"/>
</dbReference>
<keyword evidence="7" id="KW-1185">Reference proteome</keyword>
<dbReference type="InterPro" id="IPR010930">
    <property type="entry name" value="Flg_bb/hook_C_dom"/>
</dbReference>
<organism evidence="6 7">
    <name type="scientific">Salipaludibacillus neizhouensis</name>
    <dbReference type="NCBI Taxonomy" id="885475"/>
    <lineage>
        <taxon>Bacteria</taxon>
        <taxon>Bacillati</taxon>
        <taxon>Bacillota</taxon>
        <taxon>Bacilli</taxon>
        <taxon>Bacillales</taxon>
        <taxon>Bacillaceae</taxon>
    </lineage>
</organism>
<comment type="subcellular location">
    <subcellularLocation>
        <location evidence="2">Bacterial flagellum basal body</location>
    </subcellularLocation>
</comment>
<dbReference type="PANTHER" id="PTHR30435">
    <property type="entry name" value="FLAGELLAR PROTEIN"/>
    <property type="match status" value="1"/>
</dbReference>
<evidence type="ECO:0000313" key="6">
    <source>
        <dbReference type="EMBL" id="RKL68026.1"/>
    </source>
</evidence>
<dbReference type="InterPro" id="IPR019776">
    <property type="entry name" value="Flagellar_basal_body_rod_CS"/>
</dbReference>
<evidence type="ECO:0000259" key="3">
    <source>
        <dbReference type="Pfam" id="PF00460"/>
    </source>
</evidence>
<dbReference type="GO" id="GO:0009425">
    <property type="term" value="C:bacterial-type flagellum basal body"/>
    <property type="evidence" value="ECO:0007669"/>
    <property type="project" value="UniProtKB-SubCell"/>
</dbReference>
<keyword evidence="6" id="KW-0966">Cell projection</keyword>
<evidence type="ECO:0000256" key="2">
    <source>
        <dbReference type="RuleBase" id="RU362116"/>
    </source>
</evidence>
<dbReference type="EMBL" id="PDOE01000002">
    <property type="protein sequence ID" value="RKL68026.1"/>
    <property type="molecule type" value="Genomic_DNA"/>
</dbReference>
<sequence>MLRGLYAAGAGMISQQRKQEMLSNNIANINTPGYKEDQGSLRTFPDMMIKALGTDHIQTTGSNHVGTLATGVYMQEQTPNFTQGDIQETGNNTDVALLQALVPINEETDEEAMLVFETQNDNGDIRYTRNGNFAIDSQGTLTNSSGHYILGVDGNPITVNNENITINSEGQIFSAEQDLLGQINVAVVTDPGQLVKEGEGLFRYDGDNDVVTAVDNDEVTFQLQQGFVERSNVDATRTMTEMMTALRTFEANQKVLQAYDQTMQRTVNDVGKIG</sequence>
<feature type="domain" description="Flagellar basal-body/hook protein C-terminal" evidence="4">
    <location>
        <begin position="224"/>
        <end position="268"/>
    </location>
</feature>
<dbReference type="PANTHER" id="PTHR30435:SF19">
    <property type="entry name" value="FLAGELLAR BASAL-BODY ROD PROTEIN FLGG"/>
    <property type="match status" value="1"/>
</dbReference>
<dbReference type="Pfam" id="PF00460">
    <property type="entry name" value="Flg_bb_rod"/>
    <property type="match status" value="1"/>
</dbReference>
<dbReference type="InterPro" id="IPR020013">
    <property type="entry name" value="Flagellar_FlgE/F/G"/>
</dbReference>
<evidence type="ECO:0000259" key="4">
    <source>
        <dbReference type="Pfam" id="PF06429"/>
    </source>
</evidence>
<reference evidence="6 7" key="1">
    <citation type="submission" date="2017-10" db="EMBL/GenBank/DDBJ databases">
        <title>Bacillus sp. nov., a halophilic bacterium isolated from a Keqin Lake.</title>
        <authorList>
            <person name="Wang H."/>
        </authorList>
    </citation>
    <scope>NUCLEOTIDE SEQUENCE [LARGE SCALE GENOMIC DNA]</scope>
    <source>
        <strain evidence="6 7">KCTC 13187</strain>
    </source>
</reference>
<feature type="domain" description="Flagellar hook protein FlgE/F/G-like D1" evidence="5">
    <location>
        <begin position="116"/>
        <end position="172"/>
    </location>
</feature>
<dbReference type="InterPro" id="IPR053967">
    <property type="entry name" value="LlgE_F_G-like_D1"/>
</dbReference>
<dbReference type="InterPro" id="IPR001444">
    <property type="entry name" value="Flag_bb_rod_N"/>
</dbReference>